<dbReference type="PANTHER" id="PTHR41786">
    <property type="entry name" value="MOTILITY ACCESSORY FACTOR MAF"/>
    <property type="match status" value="1"/>
</dbReference>
<keyword evidence="4" id="KW-1185">Reference proteome</keyword>
<feature type="domain" description="Glycosyltransferase Maf N-terminal" evidence="2">
    <location>
        <begin position="282"/>
        <end position="507"/>
    </location>
</feature>
<dbReference type="EMBL" id="PVNO01000013">
    <property type="protein sequence ID" value="PRO69991.1"/>
    <property type="molecule type" value="Genomic_DNA"/>
</dbReference>
<evidence type="ECO:0000259" key="1">
    <source>
        <dbReference type="Pfam" id="PF01973"/>
    </source>
</evidence>
<feature type="domain" description="6-hydroxymethylpterin diphosphokinase MptE-like" evidence="1">
    <location>
        <begin position="536"/>
        <end position="700"/>
    </location>
</feature>
<dbReference type="InterPro" id="IPR002826">
    <property type="entry name" value="MptE-like"/>
</dbReference>
<evidence type="ECO:0000313" key="4">
    <source>
        <dbReference type="Proteomes" id="UP000239539"/>
    </source>
</evidence>
<protein>
    <recommendedName>
        <fullName evidence="5">DUF115 domain-containing protein</fullName>
    </recommendedName>
</protein>
<evidence type="ECO:0008006" key="5">
    <source>
        <dbReference type="Google" id="ProtNLM"/>
    </source>
</evidence>
<proteinExistence type="predicted"/>
<dbReference type="PANTHER" id="PTHR41786:SF1">
    <property type="entry name" value="6-HYDROXYMETHYLPTERIN DIPHOSPHOKINASE MPTE-LIKE DOMAIN-CONTAINING PROTEIN"/>
    <property type="match status" value="1"/>
</dbReference>
<dbReference type="Pfam" id="PF20157">
    <property type="entry name" value="Maf_flag10_N"/>
    <property type="match status" value="2"/>
</dbReference>
<reference evidence="4" key="1">
    <citation type="journal article" date="2020" name="Int. J. Syst. Evol. Microbiol.">
        <title>Alteromonas alba sp. nov., a marine bacterium isolated from the seawater of the West Pacific Ocean.</title>
        <authorList>
            <person name="Sun C."/>
            <person name="Wu Y.-H."/>
            <person name="Xamxidin M."/>
            <person name="Cheng H."/>
            <person name="Xu X.-W."/>
        </authorList>
    </citation>
    <scope>NUCLEOTIDE SEQUENCE [LARGE SCALE GENOMIC DNA]</scope>
    <source>
        <strain evidence="4">9a2</strain>
    </source>
</reference>
<organism evidence="3 4">
    <name type="scientific">Alteromonas gracilis</name>
    <dbReference type="NCBI Taxonomy" id="1479524"/>
    <lineage>
        <taxon>Bacteria</taxon>
        <taxon>Pseudomonadati</taxon>
        <taxon>Pseudomonadota</taxon>
        <taxon>Gammaproteobacteria</taxon>
        <taxon>Alteromonadales</taxon>
        <taxon>Alteromonadaceae</taxon>
        <taxon>Alteromonas/Salinimonas group</taxon>
        <taxon>Alteromonas</taxon>
    </lineage>
</organism>
<dbReference type="Pfam" id="PF01973">
    <property type="entry name" value="MptE-like"/>
    <property type="match status" value="1"/>
</dbReference>
<name>A0ABX5CUL5_9ALTE</name>
<dbReference type="Gene3D" id="3.90.1480.10">
    <property type="entry name" value="Alpha-2,3-sialyltransferase"/>
    <property type="match status" value="1"/>
</dbReference>
<dbReference type="Proteomes" id="UP000239539">
    <property type="component" value="Unassembled WGS sequence"/>
</dbReference>
<sequence>MLKDIRIHLDPDEKKQSELEKKLAERVTQNYRRNFGAFKAYVPNIVDTIVQAATLDISIFTNRNGELNIVNYSNGRTFYDLSPEKEVQAQYVEKLLHCTYCDLERNVSYNSNDEHYLPIYDRYLSQPPLTKDINLLVVMGVGLGFHIRTLVENHNIKHLVIYEPEEQYFFASLYTPNWKVILETAKSKGTALYFQLKNSGISMSNDIEELKTHFPISGFYFYRHYNHNTFNLLENALLTSSWENFQKDGISKQLRKSEESLLPHWNKPVSMERLYEASKEERFTLNVEAFKRYVPNIANEFECYTPNYWVPMQDARGAVNIFSKVSLANWYSDSPFEDASINFENFKEYPNKDGLILGYNGVKLKHYQHFQFVKKAEKLLKDAGDKTSKLPEQIKSLILFGIGPQLETLFENNDVEKLFVCEPNRDLFYASLYLIDWANILERIDQKGGRLYINVGDDGSNLFRDLLNQFYSVGPYILANTYFYQTYHNTKMVHTISQLREQLQVVIAMGENFDHARYGIAHTKETIGRKYPLLLKDPAKKLSLADKDIAVFIVGNGPSLDSTIDAIKSFKDKAIVVSCGTALMPLYKNGIVPDFHAEIEQNRSTFDWSCRVNDFAFLKQVDLLSCNGIHPDTCKLFRNTYIAFKEGESSTVSSLKLLGEKNYEELQFAYPTVSNFAINLFTLMGFQQLYLFGVDLGFAEQDKHHSKQSGYYDNHGKEKYSYKERHNTNIVVPGNFKKSVFTKYEFKVSKAIIERTLAKAKVDCFNTSDGALIAGAKPLPVDDILLVTSAYEKEEVLRKVKTEAFQPLSEERDFLHEYDSFYDQSTLEKQLNEFVAMTQDAFEVSDDAEHYTEKLKKKLFSSYQEGRSLLFYYLYGTVNFANSAFSKLLYSDESEYEKVSRLNMLREAWLETLEMIRGAILQGNHIFDHVSSFVPEREAIFIKEQSQQFTARSNLSENDNKFIKQYLDAVSEIDKQWFEPNTNNNETALLCDEKNYPTKESMSGAHVVVQIDKDTSQKALADFFCKQNTILYHHPVFDFKYDVDAYLNGETVFYHSINKASWTVKAWIQKKIALVILPKLYFVGESKEVSDGLRDYAEHVLSMFPDHVSYIDYPNYIMIPKDNAQYNDYIVDKLGNRGVVCVGKPKVESMFLEGVSKREAHQQIENNIMWWGFGNER</sequence>
<accession>A0ABX5CUL5</accession>
<evidence type="ECO:0000259" key="2">
    <source>
        <dbReference type="Pfam" id="PF20157"/>
    </source>
</evidence>
<comment type="caution">
    <text evidence="3">The sequence shown here is derived from an EMBL/GenBank/DDBJ whole genome shotgun (WGS) entry which is preliminary data.</text>
</comment>
<gene>
    <name evidence="3" type="ORF">C6Y39_05085</name>
</gene>
<dbReference type="InterPro" id="IPR045376">
    <property type="entry name" value="Maf_N"/>
</dbReference>
<evidence type="ECO:0000313" key="3">
    <source>
        <dbReference type="EMBL" id="PRO69991.1"/>
    </source>
</evidence>
<feature type="domain" description="Glycosyltransferase Maf N-terminal" evidence="2">
    <location>
        <begin position="31"/>
        <end position="237"/>
    </location>
</feature>
<dbReference type="RefSeq" id="WP_105930234.1">
    <property type="nucleotide sequence ID" value="NZ_PVNO01000013.1"/>
</dbReference>